<dbReference type="AlphaFoldDB" id="A0A8J2RQ78"/>
<proteinExistence type="predicted"/>
<feature type="compositionally biased region" description="Low complexity" evidence="1">
    <location>
        <begin position="156"/>
        <end position="165"/>
    </location>
</feature>
<feature type="compositionally biased region" description="Acidic residues" evidence="1">
    <location>
        <begin position="199"/>
        <end position="212"/>
    </location>
</feature>
<feature type="compositionally biased region" description="Basic and acidic residues" evidence="1">
    <location>
        <begin position="223"/>
        <end position="244"/>
    </location>
</feature>
<keyword evidence="3" id="KW-1185">Reference proteome</keyword>
<dbReference type="Proteomes" id="UP000789390">
    <property type="component" value="Unassembled WGS sequence"/>
</dbReference>
<dbReference type="OrthoDB" id="6353743at2759"/>
<organism evidence="2 3">
    <name type="scientific">Daphnia galeata</name>
    <dbReference type="NCBI Taxonomy" id="27404"/>
    <lineage>
        <taxon>Eukaryota</taxon>
        <taxon>Metazoa</taxon>
        <taxon>Ecdysozoa</taxon>
        <taxon>Arthropoda</taxon>
        <taxon>Crustacea</taxon>
        <taxon>Branchiopoda</taxon>
        <taxon>Diplostraca</taxon>
        <taxon>Cladocera</taxon>
        <taxon>Anomopoda</taxon>
        <taxon>Daphniidae</taxon>
        <taxon>Daphnia</taxon>
    </lineage>
</organism>
<evidence type="ECO:0000313" key="2">
    <source>
        <dbReference type="EMBL" id="CAH0103581.1"/>
    </source>
</evidence>
<name>A0A8J2RQ78_9CRUS</name>
<evidence type="ECO:0000313" key="3">
    <source>
        <dbReference type="Proteomes" id="UP000789390"/>
    </source>
</evidence>
<dbReference type="EMBL" id="CAKKLH010000112">
    <property type="protein sequence ID" value="CAH0103581.1"/>
    <property type="molecule type" value="Genomic_DNA"/>
</dbReference>
<feature type="compositionally biased region" description="Low complexity" evidence="1">
    <location>
        <begin position="321"/>
        <end position="330"/>
    </location>
</feature>
<feature type="compositionally biased region" description="Basic and acidic residues" evidence="1">
    <location>
        <begin position="262"/>
        <end position="298"/>
    </location>
</feature>
<feature type="compositionally biased region" description="Basic and acidic residues" evidence="1">
    <location>
        <begin position="112"/>
        <end position="134"/>
    </location>
</feature>
<protein>
    <submittedName>
        <fullName evidence="2">Uncharacterized protein</fullName>
    </submittedName>
</protein>
<gene>
    <name evidence="2" type="ORF">DGAL_LOCUS6156</name>
</gene>
<feature type="compositionally biased region" description="Basic residues" evidence="1">
    <location>
        <begin position="247"/>
        <end position="261"/>
    </location>
</feature>
<comment type="caution">
    <text evidence="2">The sequence shown here is derived from an EMBL/GenBank/DDBJ whole genome shotgun (WGS) entry which is preliminary data.</text>
</comment>
<reference evidence="2" key="1">
    <citation type="submission" date="2021-11" db="EMBL/GenBank/DDBJ databases">
        <authorList>
            <person name="Schell T."/>
        </authorList>
    </citation>
    <scope>NUCLEOTIDE SEQUENCE</scope>
    <source>
        <strain evidence="2">M5</strain>
    </source>
</reference>
<evidence type="ECO:0000256" key="1">
    <source>
        <dbReference type="SAM" id="MobiDB-lite"/>
    </source>
</evidence>
<feature type="compositionally biased region" description="Polar residues" evidence="1">
    <location>
        <begin position="299"/>
        <end position="313"/>
    </location>
</feature>
<feature type="region of interest" description="Disordered" evidence="1">
    <location>
        <begin position="107"/>
        <end position="372"/>
    </location>
</feature>
<feature type="compositionally biased region" description="Basic and acidic residues" evidence="1">
    <location>
        <begin position="169"/>
        <end position="178"/>
    </location>
</feature>
<feature type="compositionally biased region" description="Low complexity" evidence="1">
    <location>
        <begin position="338"/>
        <end position="362"/>
    </location>
</feature>
<accession>A0A8J2RQ78</accession>
<sequence length="543" mass="62590">MSSWKSNCLVHQVFRLPGCGKLLNVPVQLDFLERIMDDTELFNSYVEVCEKKFVEGDPHFKKYELKKPAEHSYSKNYSDRDSEMDEIDNIIKSLQKMSSDDESVIALSGEDTTMRQEKTETEKTKTQTETEIVPRRGYSHSPSIERTLDEKNDTKSPSSSSSRSPQAKGGKEPREMKRDRHYYKNQIRLHRDQHNLQEYQEEGNESREEEDESHGASTMFPNERTDTLKVESHERRKSHPEKTASSRSHHPMASHVKKSRLSRKDDWNSKNDPIKLKSKRDSPERLTRYPTKRDDSRSRSPIRNKSLMKQCSSGKKDANRRSPYSSRPSSTFRKSEFSHSSNSEIDSSNESSQSSSPIRSKSTNMKNKSLKDLVKQSRKAVNLSYGSYTSDGKLAKGKSAVKCQQVEFYCLRKLENPIRIPGDEEEIKLANASLGSKVIDVPLDHSSREMQQLILSNFPSLKGDFILACKMKKSDKILDPFFKVVPSMAQLMQRVPSKSSTVYVVPYDEIDVADREDTHKCRKCKKHIKLSKRFEHHMKCNLE</sequence>